<reference evidence="2 3" key="1">
    <citation type="submission" date="2011-10" db="EMBL/GenBank/DDBJ databases">
        <title>The Improved High-Quality Draft genome of Methanoplanus limicola DSM 2279.</title>
        <authorList>
            <consortium name="US DOE Joint Genome Institute (JGI-PGF)"/>
            <person name="Lucas S."/>
            <person name="Copeland A."/>
            <person name="Lapidus A."/>
            <person name="Glavina del Rio T."/>
            <person name="Dalin E."/>
            <person name="Tice H."/>
            <person name="Bruce D."/>
            <person name="Goodwin L."/>
            <person name="Pitluck S."/>
            <person name="Peters L."/>
            <person name="Mikhailova N."/>
            <person name="Lu M."/>
            <person name="Kyrpides N."/>
            <person name="Mavromatis K."/>
            <person name="Ivanova N."/>
            <person name="Markowitz V."/>
            <person name="Cheng J.-F."/>
            <person name="Hugenholtz P."/>
            <person name="Woyke T."/>
            <person name="Wu D."/>
            <person name="Wirth R."/>
            <person name="Brambilla E.-M."/>
            <person name="Klenk H.-P."/>
            <person name="Eisen J.A."/>
        </authorList>
    </citation>
    <scope>NUCLEOTIDE SEQUENCE [LARGE SCALE GENOMIC DNA]</scope>
    <source>
        <strain evidence="2 3">DSM 2279</strain>
    </source>
</reference>
<name>H1YZ75_9EURY</name>
<keyword evidence="3" id="KW-1185">Reference proteome</keyword>
<sequence>MNPYDIIEKFLKYYSAKAGINPENYNKFLNRLSILEKSGIINRICRTDYRVLLFAALLIIMPAISASGSIFYDDNFKSTDVKEITNAGIEKKSTFDDITRRNGINDILNLIKKTPEEEISKSLVNEQMKENISFQTTVKDELDIAAGDFIGPAKIAEEFEIQVFDLIPDSYIINPEYLEKETGIRIIVHYKSSRLNIIQNTVWAFETDATRMLSGIMGGKNRDDIAFIIINFDDVDGRENDVLFKMSAGDVDELDNFPEPGYYIPGSEWTEYKIDMDTEIKYYEDPATKFEFENSKKYISYNDAARVYSADDLREYTIEKSKELNEITWKITDYAVKKDWFKAAEESENLITVSSEYIKEIEKFAVDKNLEGPLEEIKEGFKQYNKAGMDFWYGSYYYNSDRILEGTFSVKSGINHLNSAFNNLEINEIKEERIFRAPVTEMLPKLLKLNEIYKYKDISGSNDISIKIEAYNTAYRYYLKNGNSENTIVTSDYGTKFLFVTLDITHMGYRGGKSQTVSTPSKNDISLHWLNQKISPSTPEQYITGIGVPYSKKKLDRREHFESVLLFIVPEDFNPGNAYIEINLGSQGNPAWSFEYPDISHK</sequence>
<feature type="transmembrane region" description="Helical" evidence="1">
    <location>
        <begin position="51"/>
        <end position="72"/>
    </location>
</feature>
<dbReference type="AlphaFoldDB" id="H1YZ75"/>
<evidence type="ECO:0000313" key="2">
    <source>
        <dbReference type="EMBL" id="EHQ34304.1"/>
    </source>
</evidence>
<dbReference type="EMBL" id="CM001436">
    <property type="protein sequence ID" value="EHQ34304.1"/>
    <property type="molecule type" value="Genomic_DNA"/>
</dbReference>
<organism evidence="2 3">
    <name type="scientific">Methanoplanus limicola DSM 2279</name>
    <dbReference type="NCBI Taxonomy" id="937775"/>
    <lineage>
        <taxon>Archaea</taxon>
        <taxon>Methanobacteriati</taxon>
        <taxon>Methanobacteriota</taxon>
        <taxon>Stenosarchaea group</taxon>
        <taxon>Methanomicrobia</taxon>
        <taxon>Methanomicrobiales</taxon>
        <taxon>Methanomicrobiaceae</taxon>
        <taxon>Methanoplanus</taxon>
    </lineage>
</organism>
<keyword evidence="1" id="KW-0472">Membrane</keyword>
<protein>
    <submittedName>
        <fullName evidence="2">Uncharacterized protein</fullName>
    </submittedName>
</protein>
<dbReference type="InParanoid" id="H1YZ75"/>
<dbReference type="HOGENOM" id="CLU_500254_0_0_2"/>
<keyword evidence="1" id="KW-0812">Transmembrane</keyword>
<dbReference type="Proteomes" id="UP000005741">
    <property type="component" value="Chromosome"/>
</dbReference>
<accession>H1YZ75</accession>
<evidence type="ECO:0000256" key="1">
    <source>
        <dbReference type="SAM" id="Phobius"/>
    </source>
</evidence>
<gene>
    <name evidence="2" type="ORF">Metlim_0151</name>
</gene>
<keyword evidence="1" id="KW-1133">Transmembrane helix</keyword>
<evidence type="ECO:0000313" key="3">
    <source>
        <dbReference type="Proteomes" id="UP000005741"/>
    </source>
</evidence>
<proteinExistence type="predicted"/>